<evidence type="ECO:0000256" key="5">
    <source>
        <dbReference type="ARBA" id="ARBA00023157"/>
    </source>
</evidence>
<dbReference type="InterPro" id="IPR033116">
    <property type="entry name" value="TRYPSIN_SER"/>
</dbReference>
<evidence type="ECO:0000313" key="10">
    <source>
        <dbReference type="Proteomes" id="UP000694915"/>
    </source>
</evidence>
<dbReference type="InterPro" id="IPR009003">
    <property type="entry name" value="Peptidase_S1_PA"/>
</dbReference>
<sequence length="334" mass="35535">MELALPAILFILFPGALLGSENPRTNSYSLSPTTDSTSTLLDSVCGRPRASGRIVSGQDAQPGEWPWQVSVRENGEHVCGGSLIAEDWVLTAAHCFSQEQPLSAYTVMLGTISSYPVANEPKELRAVAQCIKPSSYSEDEHSSGDIALVQLASSVSFNDYILPVCLPKSGDSLGPGTQCWVTGWGNTATNRPLLPPFTLQELEVPLIDAQTCNAYYQENSVSSTEPVILEDMLCAGFVEGGKDACNGDSGGPLVCDIDGVWIQAGVVSWGTDRALPKRPGVYTNVSVYTLWITNTMWNSALEVKSFSPSLAGTSVSGLLLFLASLASTLCFLGP</sequence>
<evidence type="ECO:0000256" key="3">
    <source>
        <dbReference type="ARBA" id="ARBA00022801"/>
    </source>
</evidence>
<dbReference type="SUPFAM" id="SSF50494">
    <property type="entry name" value="Trypsin-like serine proteases"/>
    <property type="match status" value="1"/>
</dbReference>
<keyword evidence="6" id="KW-0325">Glycoprotein</keyword>
<keyword evidence="2 8" id="KW-0732">Signal</keyword>
<dbReference type="RefSeq" id="XP_005350282.1">
    <property type="nucleotide sequence ID" value="XM_005350225.1"/>
</dbReference>
<keyword evidence="3 7" id="KW-0378">Hydrolase</keyword>
<dbReference type="CDD" id="cd00190">
    <property type="entry name" value="Tryp_SPc"/>
    <property type="match status" value="1"/>
</dbReference>
<accession>A0ABM0KPI1</accession>
<dbReference type="PROSITE" id="PS00135">
    <property type="entry name" value="TRYPSIN_SER"/>
    <property type="match status" value="1"/>
</dbReference>
<evidence type="ECO:0000313" key="11">
    <source>
        <dbReference type="RefSeq" id="XP_005350282.1"/>
    </source>
</evidence>
<evidence type="ECO:0000256" key="1">
    <source>
        <dbReference type="ARBA" id="ARBA00022670"/>
    </source>
</evidence>
<feature type="domain" description="Peptidase S1" evidence="9">
    <location>
        <begin position="54"/>
        <end position="297"/>
    </location>
</feature>
<proteinExistence type="predicted"/>
<evidence type="ECO:0000256" key="8">
    <source>
        <dbReference type="SAM" id="SignalP"/>
    </source>
</evidence>
<dbReference type="PRINTS" id="PR00722">
    <property type="entry name" value="CHYMOTRYPSIN"/>
</dbReference>
<dbReference type="PROSITE" id="PS50240">
    <property type="entry name" value="TRYPSIN_DOM"/>
    <property type="match status" value="1"/>
</dbReference>
<evidence type="ECO:0000256" key="6">
    <source>
        <dbReference type="ARBA" id="ARBA00023180"/>
    </source>
</evidence>
<organism evidence="10 11">
    <name type="scientific">Microtus ochrogaster</name>
    <name type="common">Prairie vole</name>
    <dbReference type="NCBI Taxonomy" id="79684"/>
    <lineage>
        <taxon>Eukaryota</taxon>
        <taxon>Metazoa</taxon>
        <taxon>Chordata</taxon>
        <taxon>Craniata</taxon>
        <taxon>Vertebrata</taxon>
        <taxon>Euteleostomi</taxon>
        <taxon>Mammalia</taxon>
        <taxon>Eutheria</taxon>
        <taxon>Euarchontoglires</taxon>
        <taxon>Glires</taxon>
        <taxon>Rodentia</taxon>
        <taxon>Myomorpha</taxon>
        <taxon>Muroidea</taxon>
        <taxon>Cricetidae</taxon>
        <taxon>Arvicolinae</taxon>
        <taxon>Microtus</taxon>
    </lineage>
</organism>
<keyword evidence="10" id="KW-1185">Reference proteome</keyword>
<dbReference type="Proteomes" id="UP000694915">
    <property type="component" value="Chromosome 7"/>
</dbReference>
<dbReference type="InterPro" id="IPR001254">
    <property type="entry name" value="Trypsin_dom"/>
</dbReference>
<evidence type="ECO:0000256" key="4">
    <source>
        <dbReference type="ARBA" id="ARBA00022825"/>
    </source>
</evidence>
<name>A0ABM0KPI1_MICOH</name>
<gene>
    <name evidence="11" type="primary">LOC101980129</name>
</gene>
<protein>
    <submittedName>
        <fullName evidence="11">Serine protease 33-like</fullName>
    </submittedName>
</protein>
<dbReference type="InterPro" id="IPR018114">
    <property type="entry name" value="TRYPSIN_HIS"/>
</dbReference>
<dbReference type="SMART" id="SM00020">
    <property type="entry name" value="Tryp_SPc"/>
    <property type="match status" value="1"/>
</dbReference>
<keyword evidence="5" id="KW-1015">Disulfide bond</keyword>
<keyword evidence="1 7" id="KW-0645">Protease</keyword>
<evidence type="ECO:0000259" key="9">
    <source>
        <dbReference type="PROSITE" id="PS50240"/>
    </source>
</evidence>
<feature type="signal peptide" evidence="8">
    <location>
        <begin position="1"/>
        <end position="19"/>
    </location>
</feature>
<dbReference type="InterPro" id="IPR043504">
    <property type="entry name" value="Peptidase_S1_PA_chymotrypsin"/>
</dbReference>
<dbReference type="Gene3D" id="2.40.10.10">
    <property type="entry name" value="Trypsin-like serine proteases"/>
    <property type="match status" value="2"/>
</dbReference>
<dbReference type="InterPro" id="IPR001314">
    <property type="entry name" value="Peptidase_S1A"/>
</dbReference>
<reference evidence="11" key="1">
    <citation type="submission" date="2025-08" db="UniProtKB">
        <authorList>
            <consortium name="RefSeq"/>
        </authorList>
    </citation>
    <scope>IDENTIFICATION</scope>
</reference>
<dbReference type="Pfam" id="PF00089">
    <property type="entry name" value="Trypsin"/>
    <property type="match status" value="1"/>
</dbReference>
<dbReference type="PANTHER" id="PTHR24253">
    <property type="entry name" value="TRANSMEMBRANE PROTEASE SERINE"/>
    <property type="match status" value="1"/>
</dbReference>
<evidence type="ECO:0000256" key="2">
    <source>
        <dbReference type="ARBA" id="ARBA00022729"/>
    </source>
</evidence>
<dbReference type="GeneID" id="101980129"/>
<feature type="chain" id="PRO_5047084477" evidence="8">
    <location>
        <begin position="20"/>
        <end position="334"/>
    </location>
</feature>
<dbReference type="PROSITE" id="PS00134">
    <property type="entry name" value="TRYPSIN_HIS"/>
    <property type="match status" value="1"/>
</dbReference>
<evidence type="ECO:0000256" key="7">
    <source>
        <dbReference type="RuleBase" id="RU363034"/>
    </source>
</evidence>
<keyword evidence="4 7" id="KW-0720">Serine protease</keyword>
<dbReference type="PANTHER" id="PTHR24253:SF144">
    <property type="entry name" value="CHYMOTRYPSIN-LIKE PROTEASE CTRL-1-RELATED"/>
    <property type="match status" value="1"/>
</dbReference>